<organism evidence="6 7">
    <name type="scientific">Cyclocybe aegerita</name>
    <name type="common">Black poplar mushroom</name>
    <name type="synonym">Agrocybe aegerita</name>
    <dbReference type="NCBI Taxonomy" id="1973307"/>
    <lineage>
        <taxon>Eukaryota</taxon>
        <taxon>Fungi</taxon>
        <taxon>Dikarya</taxon>
        <taxon>Basidiomycota</taxon>
        <taxon>Agaricomycotina</taxon>
        <taxon>Agaricomycetes</taxon>
        <taxon>Agaricomycetidae</taxon>
        <taxon>Agaricales</taxon>
        <taxon>Agaricineae</taxon>
        <taxon>Bolbitiaceae</taxon>
        <taxon>Cyclocybe</taxon>
    </lineage>
</organism>
<dbReference type="OrthoDB" id="565731at2759"/>
<dbReference type="PANTHER" id="PTHR12159">
    <property type="entry name" value="G/T AND G/U MISMATCH-SPECIFIC DNA GLYCOSYLASE"/>
    <property type="match status" value="1"/>
</dbReference>
<evidence type="ECO:0000313" key="7">
    <source>
        <dbReference type="Proteomes" id="UP000467700"/>
    </source>
</evidence>
<proteinExistence type="predicted"/>
<reference evidence="6 7" key="1">
    <citation type="submission" date="2020-01" db="EMBL/GenBank/DDBJ databases">
        <authorList>
            <person name="Gupta K D."/>
        </authorList>
    </citation>
    <scope>NUCLEOTIDE SEQUENCE [LARGE SCALE GENOMIC DNA]</scope>
</reference>
<dbReference type="Gene3D" id="3.40.470.10">
    <property type="entry name" value="Uracil-DNA glycosylase-like domain"/>
    <property type="match status" value="1"/>
</dbReference>
<evidence type="ECO:0000256" key="3">
    <source>
        <dbReference type="ARBA" id="ARBA00023204"/>
    </source>
</evidence>
<evidence type="ECO:0000313" key="6">
    <source>
        <dbReference type="EMBL" id="CAA7257419.1"/>
    </source>
</evidence>
<dbReference type="InterPro" id="IPR005122">
    <property type="entry name" value="Uracil-DNA_glycosylase-like"/>
</dbReference>
<comment type="caution">
    <text evidence="6">The sequence shown here is derived from an EMBL/GenBank/DDBJ whole genome shotgun (WGS) entry which is preliminary data.</text>
</comment>
<dbReference type="EMBL" id="CACVBS010000001">
    <property type="protein sequence ID" value="CAA7257419.1"/>
    <property type="molecule type" value="Genomic_DNA"/>
</dbReference>
<feature type="region of interest" description="Disordered" evidence="4">
    <location>
        <begin position="194"/>
        <end position="235"/>
    </location>
</feature>
<sequence>MGTYFASPGEQSAQIGHHYGNPTNHFWSCLHESGLTSRRLDPREDHLLPKEFSMGLTNLTSRPTVEQSELSKAEQTSGVPMLLEKVARYQPLILCFVGLGIADIVRSGIGSASKNDLKGKAAFGLQPYKMVHSYDEADPHQQLRDRSGPPDARDASETLFFAVSSTSGRVKADKIEQFKQLRDVLRNMKTGALDTSKLTVMSAPPPSTPTPSASKDRLETDEAPNKIMFVTDRYP</sequence>
<evidence type="ECO:0000256" key="1">
    <source>
        <dbReference type="ARBA" id="ARBA00022763"/>
    </source>
</evidence>
<dbReference type="GO" id="GO:0004844">
    <property type="term" value="F:uracil DNA N-glycosylase activity"/>
    <property type="evidence" value="ECO:0007669"/>
    <property type="project" value="TreeGrafter"/>
</dbReference>
<dbReference type="SUPFAM" id="SSF52141">
    <property type="entry name" value="Uracil-DNA glycosylase-like"/>
    <property type="match status" value="1"/>
</dbReference>
<dbReference type="Proteomes" id="UP000467700">
    <property type="component" value="Unassembled WGS sequence"/>
</dbReference>
<keyword evidence="2" id="KW-0378">Hydrolase</keyword>
<dbReference type="CDD" id="cd10028">
    <property type="entry name" value="UDG-F2_TDG_MUG"/>
    <property type="match status" value="1"/>
</dbReference>
<keyword evidence="1" id="KW-0227">DNA damage</keyword>
<evidence type="ECO:0000256" key="4">
    <source>
        <dbReference type="SAM" id="MobiDB-lite"/>
    </source>
</evidence>
<evidence type="ECO:0000259" key="5">
    <source>
        <dbReference type="Pfam" id="PF03167"/>
    </source>
</evidence>
<keyword evidence="3" id="KW-0234">DNA repair</keyword>
<feature type="compositionally biased region" description="Basic and acidic residues" evidence="4">
    <location>
        <begin position="214"/>
        <end position="224"/>
    </location>
</feature>
<feature type="domain" description="Uracil-DNA glycosylase-like" evidence="5">
    <location>
        <begin position="7"/>
        <end position="177"/>
    </location>
</feature>
<dbReference type="Pfam" id="PF03167">
    <property type="entry name" value="UDG"/>
    <property type="match status" value="1"/>
</dbReference>
<protein>
    <recommendedName>
        <fullName evidence="5">Uracil-DNA glycosylase-like domain-containing protein</fullName>
    </recommendedName>
</protein>
<dbReference type="GO" id="GO:0006285">
    <property type="term" value="P:base-excision repair, AP site formation"/>
    <property type="evidence" value="ECO:0007669"/>
    <property type="project" value="InterPro"/>
</dbReference>
<keyword evidence="7" id="KW-1185">Reference proteome</keyword>
<evidence type="ECO:0000256" key="2">
    <source>
        <dbReference type="ARBA" id="ARBA00022801"/>
    </source>
</evidence>
<dbReference type="InterPro" id="IPR015637">
    <property type="entry name" value="MUG/TDG"/>
</dbReference>
<accession>A0A8S0WJ17</accession>
<dbReference type="InterPro" id="IPR036895">
    <property type="entry name" value="Uracil-DNA_glycosylase-like_sf"/>
</dbReference>
<name>A0A8S0WJ17_CYCAE</name>
<dbReference type="AlphaFoldDB" id="A0A8S0WJ17"/>
<dbReference type="GO" id="GO:0008263">
    <property type="term" value="F:pyrimidine-specific mismatch base pair DNA N-glycosylase activity"/>
    <property type="evidence" value="ECO:0007669"/>
    <property type="project" value="TreeGrafter"/>
</dbReference>
<dbReference type="PANTHER" id="PTHR12159:SF9">
    <property type="entry name" value="G_T MISMATCH-SPECIFIC THYMINE DNA GLYCOSYLASE"/>
    <property type="match status" value="1"/>
</dbReference>
<gene>
    <name evidence="6" type="ORF">AAE3_LOCUS715</name>
</gene>